<keyword evidence="5" id="KW-1133">Transmembrane helix</keyword>
<comment type="caution">
    <text evidence="7">The sequence shown here is derived from an EMBL/GenBank/DDBJ whole genome shotgun (WGS) entry which is preliminary data.</text>
</comment>
<evidence type="ECO:0000256" key="2">
    <source>
        <dbReference type="ARBA" id="ARBA00022771"/>
    </source>
</evidence>
<organism evidence="7 8">
    <name type="scientific">Durusdinium trenchii</name>
    <dbReference type="NCBI Taxonomy" id="1381693"/>
    <lineage>
        <taxon>Eukaryota</taxon>
        <taxon>Sar</taxon>
        <taxon>Alveolata</taxon>
        <taxon>Dinophyceae</taxon>
        <taxon>Suessiales</taxon>
        <taxon>Symbiodiniaceae</taxon>
        <taxon>Durusdinium</taxon>
    </lineage>
</organism>
<proteinExistence type="predicted"/>
<gene>
    <name evidence="7" type="ORF">SCF082_LOCUS52542</name>
</gene>
<feature type="domain" description="RING-type" evidence="6">
    <location>
        <begin position="60"/>
        <end position="107"/>
    </location>
</feature>
<evidence type="ECO:0000313" key="8">
    <source>
        <dbReference type="Proteomes" id="UP001642464"/>
    </source>
</evidence>
<keyword evidence="5" id="KW-0812">Transmembrane</keyword>
<dbReference type="InterPro" id="IPR013083">
    <property type="entry name" value="Znf_RING/FYVE/PHD"/>
</dbReference>
<evidence type="ECO:0000256" key="1">
    <source>
        <dbReference type="ARBA" id="ARBA00022723"/>
    </source>
</evidence>
<keyword evidence="7" id="KW-0808">Transferase</keyword>
<keyword evidence="8" id="KW-1185">Reference proteome</keyword>
<keyword evidence="1" id="KW-0479">Metal-binding</keyword>
<dbReference type="EMBL" id="CAXAMM010044128">
    <property type="protein sequence ID" value="CAK9113364.1"/>
    <property type="molecule type" value="Genomic_DNA"/>
</dbReference>
<dbReference type="InterPro" id="IPR001841">
    <property type="entry name" value="Znf_RING"/>
</dbReference>
<dbReference type="SUPFAM" id="SSF57850">
    <property type="entry name" value="RING/U-box"/>
    <property type="match status" value="1"/>
</dbReference>
<dbReference type="SMART" id="SM00184">
    <property type="entry name" value="RING"/>
    <property type="match status" value="1"/>
</dbReference>
<keyword evidence="2 4" id="KW-0863">Zinc-finger</keyword>
<evidence type="ECO:0000256" key="5">
    <source>
        <dbReference type="SAM" id="Phobius"/>
    </source>
</evidence>
<dbReference type="Pfam" id="PF13639">
    <property type="entry name" value="zf-RING_2"/>
    <property type="match status" value="1"/>
</dbReference>
<evidence type="ECO:0000256" key="4">
    <source>
        <dbReference type="PROSITE-ProRule" id="PRU00175"/>
    </source>
</evidence>
<evidence type="ECO:0000259" key="6">
    <source>
        <dbReference type="PROSITE" id="PS50089"/>
    </source>
</evidence>
<evidence type="ECO:0000313" key="7">
    <source>
        <dbReference type="EMBL" id="CAK9113364.1"/>
    </source>
</evidence>
<accession>A0ABP0SLT6</accession>
<dbReference type="GO" id="GO:0016740">
    <property type="term" value="F:transferase activity"/>
    <property type="evidence" value="ECO:0007669"/>
    <property type="project" value="UniProtKB-KW"/>
</dbReference>
<evidence type="ECO:0000256" key="3">
    <source>
        <dbReference type="ARBA" id="ARBA00022833"/>
    </source>
</evidence>
<keyword evidence="5" id="KW-0472">Membrane</keyword>
<dbReference type="InterPro" id="IPR052788">
    <property type="entry name" value="RING-type_E3_ligase_ATL"/>
</dbReference>
<dbReference type="PANTHER" id="PTHR45798">
    <property type="entry name" value="RING-H2 FINGER PROTEIN ATL61-RELATED-RELATED"/>
    <property type="match status" value="1"/>
</dbReference>
<sequence>MDVWFKMVAVLTFSLIFMVGGIVYLVRQKRSLRWDAEKLKREVTKIVDSIPRRRTAEGECSICLEAFAGGEVKQMKCQHSYHTECLLTWALHRALRGYESVPCPLCRQDHTIQSTNPEIIGGVSFMDL</sequence>
<name>A0ABP0SLT6_9DINO</name>
<dbReference type="PANTHER" id="PTHR45798:SF97">
    <property type="entry name" value="ALCOHOL-SENSITIVE RING FINGER PROTEIN 1"/>
    <property type="match status" value="1"/>
</dbReference>
<dbReference type="PROSITE" id="PS50089">
    <property type="entry name" value="ZF_RING_2"/>
    <property type="match status" value="1"/>
</dbReference>
<reference evidence="7 8" key="1">
    <citation type="submission" date="2024-02" db="EMBL/GenBank/DDBJ databases">
        <authorList>
            <person name="Chen Y."/>
            <person name="Shah S."/>
            <person name="Dougan E. K."/>
            <person name="Thang M."/>
            <person name="Chan C."/>
        </authorList>
    </citation>
    <scope>NUCLEOTIDE SEQUENCE [LARGE SCALE GENOMIC DNA]</scope>
</reference>
<protein>
    <submittedName>
        <fullName evidence="7">E3 ubiquitin-protein ligase RING1 (RING finger protein 1) (RING-type E3 ubiquitin transferase RING1)</fullName>
    </submittedName>
</protein>
<feature type="transmembrane region" description="Helical" evidence="5">
    <location>
        <begin position="6"/>
        <end position="26"/>
    </location>
</feature>
<keyword evidence="3" id="KW-0862">Zinc</keyword>
<dbReference type="Gene3D" id="3.30.40.10">
    <property type="entry name" value="Zinc/RING finger domain, C3HC4 (zinc finger)"/>
    <property type="match status" value="1"/>
</dbReference>
<dbReference type="Proteomes" id="UP001642464">
    <property type="component" value="Unassembled WGS sequence"/>
</dbReference>